<dbReference type="AlphaFoldDB" id="K5Y197"/>
<evidence type="ECO:0000256" key="1">
    <source>
        <dbReference type="ARBA" id="ARBA00004167"/>
    </source>
</evidence>
<evidence type="ECO:0000256" key="6">
    <source>
        <dbReference type="SAM" id="Phobius"/>
    </source>
</evidence>
<organism evidence="7 8">
    <name type="scientific">Agaricus bisporus var. burnettii (strain JB137-S8 / ATCC MYA-4627 / FGSC 10392)</name>
    <name type="common">White button mushroom</name>
    <dbReference type="NCBI Taxonomy" id="597362"/>
    <lineage>
        <taxon>Eukaryota</taxon>
        <taxon>Fungi</taxon>
        <taxon>Dikarya</taxon>
        <taxon>Basidiomycota</taxon>
        <taxon>Agaricomycotina</taxon>
        <taxon>Agaricomycetes</taxon>
        <taxon>Agaricomycetidae</taxon>
        <taxon>Agaricales</taxon>
        <taxon>Agaricineae</taxon>
        <taxon>Agaricaceae</taxon>
        <taxon>Agaricus</taxon>
    </lineage>
</organism>
<dbReference type="KEGG" id="abp:AGABI1DRAFT125940"/>
<feature type="compositionally biased region" description="Polar residues" evidence="5">
    <location>
        <begin position="414"/>
        <end position="442"/>
    </location>
</feature>
<dbReference type="OMA" id="AFTIVEM"/>
<evidence type="ECO:0000313" key="8">
    <source>
        <dbReference type="Proteomes" id="UP000008493"/>
    </source>
</evidence>
<comment type="subcellular location">
    <subcellularLocation>
        <location evidence="1">Membrane</location>
        <topology evidence="1">Single-pass membrane protein</topology>
    </subcellularLocation>
</comment>
<dbReference type="PANTHER" id="PTHR15549">
    <property type="entry name" value="PAIRED IMMUNOGLOBULIN-LIKE TYPE 2 RECEPTOR"/>
    <property type="match status" value="1"/>
</dbReference>
<evidence type="ECO:0000256" key="5">
    <source>
        <dbReference type="SAM" id="MobiDB-lite"/>
    </source>
</evidence>
<feature type="region of interest" description="Disordered" evidence="5">
    <location>
        <begin position="262"/>
        <end position="303"/>
    </location>
</feature>
<protein>
    <submittedName>
        <fullName evidence="7">Uncharacterized protein</fullName>
    </submittedName>
</protein>
<evidence type="ECO:0000313" key="7">
    <source>
        <dbReference type="EMBL" id="EKM81565.1"/>
    </source>
</evidence>
<evidence type="ECO:0000256" key="4">
    <source>
        <dbReference type="ARBA" id="ARBA00023136"/>
    </source>
</evidence>
<feature type="transmembrane region" description="Helical" evidence="6">
    <location>
        <begin position="157"/>
        <end position="180"/>
    </location>
</feature>
<sequence length="476" mass="50675">MVLQKHHGVSNQKNQLLRRQVAAADPKPDTTRKAPASPILTRPTRRPNHVKPTNTTRVTPPNPVITTPTRPPQISISLSLPPPSTTESTVLPPPSVNVPISTSNSVIVTSTTSSTTSSGISDLPSESASPIVAAITSATSTPSAAATASGNISTGTLVGSIVGGCAALGLIAACVFFFLYRRHLKKKRYDEAFNSSEFRRSAVLLDGGQEKQRRHQPPTVGIARPVQNMPTQNTPIHQQNHYAPAAEYYGGERGQYDDPFRAQAPYGTAYPGSHSSRPAPPDASTYGYNNSHEYPPPGHYPPRPQCFTQQYDAAPSPSHYTHSEISLPYARQYDAIVNSPAHYARSETSLLPHPEPGTPSVVMAHDGASAVQSRHSTEDDEDAPPPAYEITDSSVNHRPDVKIRHLTYDAASAISGSGSVTTPAPVPVSTSAGPSTEPSSPLFTGPSRHHTLLSRPVSGTSAFTIVEMKDDHGGIV</sequence>
<evidence type="ECO:0000256" key="2">
    <source>
        <dbReference type="ARBA" id="ARBA00022692"/>
    </source>
</evidence>
<dbReference type="HOGENOM" id="CLU_569804_0_0_1"/>
<dbReference type="GO" id="GO:0071944">
    <property type="term" value="C:cell periphery"/>
    <property type="evidence" value="ECO:0007669"/>
    <property type="project" value="UniProtKB-ARBA"/>
</dbReference>
<dbReference type="InParanoid" id="K5Y197"/>
<feature type="compositionally biased region" description="Pro residues" evidence="5">
    <location>
        <begin position="294"/>
        <end position="303"/>
    </location>
</feature>
<keyword evidence="4 6" id="KW-0472">Membrane</keyword>
<proteinExistence type="predicted"/>
<name>K5Y197_AGABU</name>
<dbReference type="Proteomes" id="UP000008493">
    <property type="component" value="Unassembled WGS sequence"/>
</dbReference>
<dbReference type="GeneID" id="18826408"/>
<feature type="region of interest" description="Disordered" evidence="5">
    <location>
        <begin position="22"/>
        <end position="73"/>
    </location>
</feature>
<accession>K5Y197</accession>
<dbReference type="OrthoDB" id="3069304at2759"/>
<feature type="region of interest" description="Disordered" evidence="5">
    <location>
        <begin position="414"/>
        <end position="449"/>
    </location>
</feature>
<feature type="compositionally biased region" description="Low complexity" evidence="5">
    <location>
        <begin position="52"/>
        <end position="73"/>
    </location>
</feature>
<dbReference type="RefSeq" id="XP_007327454.1">
    <property type="nucleotide sequence ID" value="XM_007327392.1"/>
</dbReference>
<reference evidence="8" key="1">
    <citation type="journal article" date="2012" name="Proc. Natl. Acad. Sci. U.S.A.">
        <title>Genome sequence of the button mushroom Agaricus bisporus reveals mechanisms governing adaptation to a humic-rich ecological niche.</title>
        <authorList>
            <person name="Morin E."/>
            <person name="Kohler A."/>
            <person name="Baker A.R."/>
            <person name="Foulongne-Oriol M."/>
            <person name="Lombard V."/>
            <person name="Nagy L.G."/>
            <person name="Ohm R.A."/>
            <person name="Patyshakuliyeva A."/>
            <person name="Brun A."/>
            <person name="Aerts A.L."/>
            <person name="Bailey A.M."/>
            <person name="Billette C."/>
            <person name="Coutinho P.M."/>
            <person name="Deakin G."/>
            <person name="Doddapaneni H."/>
            <person name="Floudas D."/>
            <person name="Grimwood J."/>
            <person name="Hilden K."/>
            <person name="Kuees U."/>
            <person name="LaButti K.M."/>
            <person name="Lapidus A."/>
            <person name="Lindquist E.A."/>
            <person name="Lucas S.M."/>
            <person name="Murat C."/>
            <person name="Riley R.W."/>
            <person name="Salamov A.A."/>
            <person name="Schmutz J."/>
            <person name="Subramanian V."/>
            <person name="Woesten H.A.B."/>
            <person name="Xu J."/>
            <person name="Eastwood D.C."/>
            <person name="Foster G.D."/>
            <person name="Sonnenberg A.S."/>
            <person name="Cullen D."/>
            <person name="de Vries R.P."/>
            <person name="Lundell T."/>
            <person name="Hibbett D.S."/>
            <person name="Henrissat B."/>
            <person name="Burton K.S."/>
            <person name="Kerrigan R.W."/>
            <person name="Challen M.P."/>
            <person name="Grigoriev I.V."/>
            <person name="Martin F."/>
        </authorList>
    </citation>
    <scope>NUCLEOTIDE SEQUENCE [LARGE SCALE GENOMIC DNA]</scope>
    <source>
        <strain evidence="8">JB137-S8 / ATCC MYA-4627 / FGSC 10392</strain>
    </source>
</reference>
<feature type="region of interest" description="Disordered" evidence="5">
    <location>
        <begin position="368"/>
        <end position="393"/>
    </location>
</feature>
<keyword evidence="2 6" id="KW-0812">Transmembrane</keyword>
<feature type="region of interest" description="Disordered" evidence="5">
    <location>
        <begin position="205"/>
        <end position="227"/>
    </location>
</feature>
<evidence type="ECO:0000256" key="3">
    <source>
        <dbReference type="ARBA" id="ARBA00022989"/>
    </source>
</evidence>
<keyword evidence="8" id="KW-1185">Reference proteome</keyword>
<dbReference type="GO" id="GO:0016020">
    <property type="term" value="C:membrane"/>
    <property type="evidence" value="ECO:0007669"/>
    <property type="project" value="UniProtKB-SubCell"/>
</dbReference>
<keyword evidence="3 6" id="KW-1133">Transmembrane helix</keyword>
<dbReference type="EMBL" id="JH971387">
    <property type="protein sequence ID" value="EKM81565.1"/>
    <property type="molecule type" value="Genomic_DNA"/>
</dbReference>
<gene>
    <name evidence="7" type="ORF">AGABI1DRAFT_125940</name>
</gene>
<dbReference type="InterPro" id="IPR051694">
    <property type="entry name" value="Immunoregulatory_rcpt-like"/>
</dbReference>
<dbReference type="CDD" id="cd12087">
    <property type="entry name" value="TM_EGFR-like"/>
    <property type="match status" value="1"/>
</dbReference>